<dbReference type="Proteomes" id="UP000176614">
    <property type="component" value="Unassembled WGS sequence"/>
</dbReference>
<keyword evidence="1" id="KW-1133">Transmembrane helix</keyword>
<feature type="transmembrane region" description="Helical" evidence="1">
    <location>
        <begin position="34"/>
        <end position="53"/>
    </location>
</feature>
<evidence type="ECO:0000256" key="1">
    <source>
        <dbReference type="SAM" id="Phobius"/>
    </source>
</evidence>
<dbReference type="AlphaFoldDB" id="A0A1F4W2U8"/>
<evidence type="ECO:0000313" key="3">
    <source>
        <dbReference type="Proteomes" id="UP000176614"/>
    </source>
</evidence>
<evidence type="ECO:0000313" key="2">
    <source>
        <dbReference type="EMBL" id="OGC63749.1"/>
    </source>
</evidence>
<dbReference type="EMBL" id="MEVT01000004">
    <property type="protein sequence ID" value="OGC63749.1"/>
    <property type="molecule type" value="Genomic_DNA"/>
</dbReference>
<keyword evidence="1" id="KW-0812">Transmembrane</keyword>
<proteinExistence type="predicted"/>
<comment type="caution">
    <text evidence="2">The sequence shown here is derived from an EMBL/GenBank/DDBJ whole genome shotgun (WGS) entry which is preliminary data.</text>
</comment>
<feature type="transmembrane region" description="Helical" evidence="1">
    <location>
        <begin position="65"/>
        <end position="89"/>
    </location>
</feature>
<protein>
    <submittedName>
        <fullName evidence="2">Uncharacterized protein</fullName>
    </submittedName>
</protein>
<organism evidence="2 3">
    <name type="scientific">candidate division WWE3 bacterium RIFOXYA2_FULL_46_9</name>
    <dbReference type="NCBI Taxonomy" id="1802636"/>
    <lineage>
        <taxon>Bacteria</taxon>
        <taxon>Katanobacteria</taxon>
    </lineage>
</organism>
<reference evidence="2 3" key="1">
    <citation type="journal article" date="2016" name="Nat. Commun.">
        <title>Thousands of microbial genomes shed light on interconnected biogeochemical processes in an aquifer system.</title>
        <authorList>
            <person name="Anantharaman K."/>
            <person name="Brown C.T."/>
            <person name="Hug L.A."/>
            <person name="Sharon I."/>
            <person name="Castelle C.J."/>
            <person name="Probst A.J."/>
            <person name="Thomas B.C."/>
            <person name="Singh A."/>
            <person name="Wilkins M.J."/>
            <person name="Karaoz U."/>
            <person name="Brodie E.L."/>
            <person name="Williams K.H."/>
            <person name="Hubbard S.S."/>
            <person name="Banfield J.F."/>
        </authorList>
    </citation>
    <scope>NUCLEOTIDE SEQUENCE [LARGE SCALE GENOMIC DNA]</scope>
</reference>
<sequence length="136" mass="15057">MKSFVRTLTYVILSLGFTQGLLSSFVYGSNPFKAYFLFVLALTILYLFLRPLLGIVSLPAKGFGYSFMSFVLTLAIVYVLSVVVSEFSAKSAYLENLIIFGFVLPSKSFTGLTALVVSSLSVSLFYGYFDWLASKK</sequence>
<accession>A0A1F4W2U8</accession>
<gene>
    <name evidence="2" type="ORF">A2264_05245</name>
</gene>
<feature type="transmembrane region" description="Helical" evidence="1">
    <location>
        <begin position="7"/>
        <end position="28"/>
    </location>
</feature>
<name>A0A1F4W2U8_UNCKA</name>
<keyword evidence="1" id="KW-0472">Membrane</keyword>
<feature type="transmembrane region" description="Helical" evidence="1">
    <location>
        <begin position="109"/>
        <end position="129"/>
    </location>
</feature>